<dbReference type="SFLD" id="SFLDS00029">
    <property type="entry name" value="Radical_SAM"/>
    <property type="match status" value="2"/>
</dbReference>
<dbReference type="InterPro" id="IPR007197">
    <property type="entry name" value="rSAM"/>
</dbReference>
<dbReference type="GO" id="GO:0051539">
    <property type="term" value="F:4 iron, 4 sulfur cluster binding"/>
    <property type="evidence" value="ECO:0007669"/>
    <property type="project" value="UniProtKB-UniRule"/>
</dbReference>
<dbReference type="Pfam" id="PF04055">
    <property type="entry name" value="Radical_SAM"/>
    <property type="match status" value="1"/>
</dbReference>
<reference evidence="12 13" key="1">
    <citation type="submission" date="2015-07" db="EMBL/GenBank/DDBJ databases">
        <title>Isolation and Genomic Characterization of a Novel Halophilic Metal-Reducing Deltaproteobacterium from the Deep Subsurface.</title>
        <authorList>
            <person name="Badalamenti J.P."/>
            <person name="Summers Z.M."/>
            <person name="Gralnick J.A."/>
            <person name="Bond D.R."/>
        </authorList>
    </citation>
    <scope>NUCLEOTIDE SEQUENCE [LARGE SCALE GENOMIC DNA]</scope>
    <source>
        <strain evidence="12 13">WTL</strain>
    </source>
</reference>
<dbReference type="Gene3D" id="3.20.20.70">
    <property type="entry name" value="Aldolase class I"/>
    <property type="match status" value="1"/>
</dbReference>
<evidence type="ECO:0000256" key="9">
    <source>
        <dbReference type="ARBA" id="ARBA00023186"/>
    </source>
</evidence>
<keyword evidence="9 10" id="KW-0143">Chaperone</keyword>
<evidence type="ECO:0000256" key="4">
    <source>
        <dbReference type="ARBA" id="ARBA00022617"/>
    </source>
</evidence>
<dbReference type="Pfam" id="PF06969">
    <property type="entry name" value="HemN_C"/>
    <property type="match status" value="1"/>
</dbReference>
<evidence type="ECO:0000256" key="2">
    <source>
        <dbReference type="ARBA" id="ARBA00006100"/>
    </source>
</evidence>
<feature type="domain" description="Radical SAM core" evidence="11">
    <location>
        <begin position="1"/>
        <end position="229"/>
    </location>
</feature>
<dbReference type="PANTHER" id="PTHR13932:SF5">
    <property type="entry name" value="RADICAL S-ADENOSYL METHIONINE DOMAIN-CONTAINING PROTEIN 1, MITOCHONDRIAL"/>
    <property type="match status" value="1"/>
</dbReference>
<comment type="similarity">
    <text evidence="2">Belongs to the anaerobic coproporphyrinogen-III oxidase family. HemW subfamily.</text>
</comment>
<keyword evidence="8 10" id="KW-0411">Iron-sulfur</keyword>
<dbReference type="SFLD" id="SFLDF00562">
    <property type="entry name" value="HemN-like__clustered_with_heat"/>
    <property type="match status" value="1"/>
</dbReference>
<dbReference type="GO" id="GO:0005737">
    <property type="term" value="C:cytoplasm"/>
    <property type="evidence" value="ECO:0007669"/>
    <property type="project" value="UniProtKB-SubCell"/>
</dbReference>
<dbReference type="SFLD" id="SFLDF00288">
    <property type="entry name" value="HemN-like__clustered_with_nucl"/>
    <property type="match status" value="1"/>
</dbReference>
<dbReference type="GO" id="GO:0006779">
    <property type="term" value="P:porphyrin-containing compound biosynthetic process"/>
    <property type="evidence" value="ECO:0007669"/>
    <property type="project" value="InterPro"/>
</dbReference>
<protein>
    <recommendedName>
        <fullName evidence="3 10">Heme chaperone HemW</fullName>
    </recommendedName>
</protein>
<dbReference type="SFLD" id="SFLDG01082">
    <property type="entry name" value="B12-binding_domain_containing"/>
    <property type="match status" value="1"/>
</dbReference>
<keyword evidence="10" id="KW-0004">4Fe-4S</keyword>
<dbReference type="InterPro" id="IPR010723">
    <property type="entry name" value="HemN_C"/>
</dbReference>
<dbReference type="AlphaFoldDB" id="A0A0M4D6M4"/>
<dbReference type="RefSeq" id="WP_053549226.1">
    <property type="nucleotide sequence ID" value="NZ_CP010802.1"/>
</dbReference>
<dbReference type="GO" id="GO:0046872">
    <property type="term" value="F:metal ion binding"/>
    <property type="evidence" value="ECO:0007669"/>
    <property type="project" value="UniProtKB-UniRule"/>
</dbReference>
<organism evidence="12 13">
    <name type="scientific">Desulfuromonas soudanensis</name>
    <dbReference type="NCBI Taxonomy" id="1603606"/>
    <lineage>
        <taxon>Bacteria</taxon>
        <taxon>Pseudomonadati</taxon>
        <taxon>Thermodesulfobacteriota</taxon>
        <taxon>Desulfuromonadia</taxon>
        <taxon>Desulfuromonadales</taxon>
        <taxon>Desulfuromonadaceae</taxon>
        <taxon>Desulfuromonas</taxon>
    </lineage>
</organism>
<evidence type="ECO:0000256" key="1">
    <source>
        <dbReference type="ARBA" id="ARBA00001966"/>
    </source>
</evidence>
<evidence type="ECO:0000313" key="12">
    <source>
        <dbReference type="EMBL" id="ALC14980.1"/>
    </source>
</evidence>
<dbReference type="STRING" id="1603606.DSOUD_0180"/>
<evidence type="ECO:0000259" key="11">
    <source>
        <dbReference type="PROSITE" id="PS51918"/>
    </source>
</evidence>
<keyword evidence="4 10" id="KW-0349">Heme</keyword>
<dbReference type="InterPro" id="IPR034505">
    <property type="entry name" value="Coproporphyrinogen-III_oxidase"/>
</dbReference>
<keyword evidence="10" id="KW-0963">Cytoplasm</keyword>
<dbReference type="PANTHER" id="PTHR13932">
    <property type="entry name" value="COPROPORPHYRINIGEN III OXIDASE"/>
    <property type="match status" value="1"/>
</dbReference>
<accession>A0A0M4D6M4</accession>
<comment type="cofactor">
    <cofactor evidence="1">
        <name>[4Fe-4S] cluster</name>
        <dbReference type="ChEBI" id="CHEBI:49883"/>
    </cofactor>
</comment>
<dbReference type="PATRIC" id="fig|1603606.3.peg.201"/>
<comment type="function">
    <text evidence="10">Probably acts as a heme chaperone, transferring heme to an unknown acceptor. Binds one molecule of heme per monomer, possibly covalently. Binds 1 [4Fe-4S] cluster. The cluster is coordinated with 3 cysteines and an exchangeable S-adenosyl-L-methionine.</text>
</comment>
<dbReference type="KEGG" id="des:DSOUD_0180"/>
<evidence type="ECO:0000256" key="5">
    <source>
        <dbReference type="ARBA" id="ARBA00022691"/>
    </source>
</evidence>
<keyword evidence="13" id="KW-1185">Reference proteome</keyword>
<evidence type="ECO:0000313" key="13">
    <source>
        <dbReference type="Proteomes" id="UP000057158"/>
    </source>
</evidence>
<dbReference type="EMBL" id="CP010802">
    <property type="protein sequence ID" value="ALC14980.1"/>
    <property type="molecule type" value="Genomic_DNA"/>
</dbReference>
<keyword evidence="7 10" id="KW-0408">Iron</keyword>
<dbReference type="InterPro" id="IPR013785">
    <property type="entry name" value="Aldolase_TIM"/>
</dbReference>
<dbReference type="InterPro" id="IPR004559">
    <property type="entry name" value="HemW-like"/>
</dbReference>
<dbReference type="Proteomes" id="UP000057158">
    <property type="component" value="Chromosome"/>
</dbReference>
<evidence type="ECO:0000256" key="7">
    <source>
        <dbReference type="ARBA" id="ARBA00023004"/>
    </source>
</evidence>
<sequence length="373" mass="41405">MSSLYIHIPFCRSKCPYCDFFSVPSEDVPAHYVELLLTHLQRLPRGGGALETIFFGGGTPSLLTPTQVALLLDGVAAHFGFADQAEVSLEANPGTVSPDRLDGYRRAGVNRINFGIQSLHGENLRRLGRIHSAGEARTALEYARSAGFVNVGVDLMFALPDQSTAAFFRDLEKTLDLAPSHLSLYGLTVEEGTPFQGVQQRGDLRLPDEEVYAENFLGADRILTEKGYRHYEISNYARPGMECRHNLVYWRRRPCLAIGAGAHSFFDRGWGERWAVPQDLARYGADLAAGRDPAKLVERFDRRGAMAETLYLGLRTAEGVDDEAFARRFGCGVAAAFAEGVSRAGGRLRREGKRWVLDRESWLLYDTLIAPFL</sequence>
<dbReference type="CDD" id="cd01335">
    <property type="entry name" value="Radical_SAM"/>
    <property type="match status" value="1"/>
</dbReference>
<dbReference type="OrthoDB" id="9808022at2"/>
<keyword evidence="5 10" id="KW-0949">S-adenosyl-L-methionine</keyword>
<keyword evidence="6 10" id="KW-0479">Metal-binding</keyword>
<evidence type="ECO:0000256" key="3">
    <source>
        <dbReference type="ARBA" id="ARBA00017228"/>
    </source>
</evidence>
<evidence type="ECO:0000256" key="10">
    <source>
        <dbReference type="RuleBase" id="RU364116"/>
    </source>
</evidence>
<dbReference type="GO" id="GO:0004109">
    <property type="term" value="F:coproporphyrinogen oxidase activity"/>
    <property type="evidence" value="ECO:0007669"/>
    <property type="project" value="InterPro"/>
</dbReference>
<gene>
    <name evidence="12" type="primary">hemN</name>
    <name evidence="12" type="ORF">DSOUD_0180</name>
</gene>
<evidence type="ECO:0000256" key="8">
    <source>
        <dbReference type="ARBA" id="ARBA00023014"/>
    </source>
</evidence>
<dbReference type="InterPro" id="IPR058240">
    <property type="entry name" value="rSAM_sf"/>
</dbReference>
<dbReference type="InterPro" id="IPR006638">
    <property type="entry name" value="Elp3/MiaA/NifB-like_rSAM"/>
</dbReference>
<dbReference type="SFLD" id="SFLDG01065">
    <property type="entry name" value="anaerobic_coproporphyrinogen-I"/>
    <property type="match status" value="2"/>
</dbReference>
<comment type="subcellular location">
    <subcellularLocation>
        <location evidence="10">Cytoplasm</location>
    </subcellularLocation>
</comment>
<dbReference type="SUPFAM" id="SSF102114">
    <property type="entry name" value="Radical SAM enzymes"/>
    <property type="match status" value="1"/>
</dbReference>
<name>A0A0M4D6M4_9BACT</name>
<dbReference type="SMART" id="SM00729">
    <property type="entry name" value="Elp3"/>
    <property type="match status" value="1"/>
</dbReference>
<evidence type="ECO:0000256" key="6">
    <source>
        <dbReference type="ARBA" id="ARBA00022723"/>
    </source>
</evidence>
<dbReference type="NCBIfam" id="TIGR00539">
    <property type="entry name" value="hemN_rel"/>
    <property type="match status" value="1"/>
</dbReference>
<proteinExistence type="inferred from homology"/>
<dbReference type="PROSITE" id="PS51918">
    <property type="entry name" value="RADICAL_SAM"/>
    <property type="match status" value="1"/>
</dbReference>